<sequence>MPSPVDFYFWTGSTYTYLTVKRIGALAEREGVSVNWRPYNLRALLREHNHVPFPSGRAKTAYMWRDLERRAEMHGLPFPTTQPAYPSDPETLNFKAALLASEEGWAKEYALASFDWWFLRGRPPGMDENLTAMLTEMGRDAGTILNRINAVEMDAKMTASADEARALGLFGSPHFVVGREVFWGDDRLEDAFSWARSGRVIEQPAGSRP</sequence>
<dbReference type="GO" id="GO:0004364">
    <property type="term" value="F:glutathione transferase activity"/>
    <property type="evidence" value="ECO:0007669"/>
    <property type="project" value="TreeGrafter"/>
</dbReference>
<dbReference type="Pfam" id="PF01323">
    <property type="entry name" value="DSBA"/>
    <property type="match status" value="1"/>
</dbReference>
<gene>
    <name evidence="4" type="ORF">AE618_01435</name>
</gene>
<comment type="caution">
    <text evidence="4">The sequence shown here is derived from an EMBL/GenBank/DDBJ whole genome shotgun (WGS) entry which is preliminary data.</text>
</comment>
<comment type="similarity">
    <text evidence="1">Belongs to the GST superfamily. NadH family.</text>
</comment>
<dbReference type="PATRIC" id="fig|1526658.3.peg.5216"/>
<dbReference type="Proteomes" id="UP000037822">
    <property type="component" value="Unassembled WGS sequence"/>
</dbReference>
<dbReference type="InterPro" id="IPR036249">
    <property type="entry name" value="Thioredoxin-like_sf"/>
</dbReference>
<dbReference type="PANTHER" id="PTHR42943">
    <property type="entry name" value="GLUTATHIONE S-TRANSFERASE KAPPA"/>
    <property type="match status" value="1"/>
</dbReference>
<dbReference type="InterPro" id="IPR001853">
    <property type="entry name" value="DSBA-like_thioredoxin_dom"/>
</dbReference>
<feature type="active site" description="Nucleophile" evidence="2">
    <location>
        <position position="13"/>
    </location>
</feature>
<evidence type="ECO:0000259" key="3">
    <source>
        <dbReference type="Pfam" id="PF01323"/>
    </source>
</evidence>
<dbReference type="GO" id="GO:0018845">
    <property type="term" value="F:2-hydroxychromene-2-carboxylate isomerase activity"/>
    <property type="evidence" value="ECO:0007669"/>
    <property type="project" value="UniProtKB-UniRule"/>
</dbReference>
<dbReference type="PANTHER" id="PTHR42943:SF2">
    <property type="entry name" value="GLUTATHIONE S-TRANSFERASE KAPPA 1"/>
    <property type="match status" value="1"/>
</dbReference>
<evidence type="ECO:0000256" key="1">
    <source>
        <dbReference type="PIRNR" id="PIRNR006386"/>
    </source>
</evidence>
<feature type="domain" description="DSBA-like thioredoxin" evidence="3">
    <location>
        <begin position="5"/>
        <end position="189"/>
    </location>
</feature>
<keyword evidence="1" id="KW-0413">Isomerase</keyword>
<evidence type="ECO:0000256" key="2">
    <source>
        <dbReference type="PIRSR" id="PIRSR006386-1"/>
    </source>
</evidence>
<comment type="catalytic activity">
    <reaction evidence="1">
        <text>2-hydroxychromene-2-carboxylate = (3E)-4-(2-hydroxyphenyl)-2-oxobut-3-enoate</text>
        <dbReference type="Rhea" id="RHEA:27401"/>
        <dbReference type="ChEBI" id="CHEBI:59350"/>
        <dbReference type="ChEBI" id="CHEBI:59353"/>
        <dbReference type="EC" id="5.99.1.4"/>
    </reaction>
</comment>
<dbReference type="InterPro" id="IPR014440">
    <property type="entry name" value="HCCAis_GSTk"/>
</dbReference>
<evidence type="ECO:0000313" key="5">
    <source>
        <dbReference type="Proteomes" id="UP000037822"/>
    </source>
</evidence>
<keyword evidence="5" id="KW-1185">Reference proteome</keyword>
<dbReference type="Gene3D" id="3.40.30.10">
    <property type="entry name" value="Glutaredoxin"/>
    <property type="match status" value="1"/>
</dbReference>
<dbReference type="AlphaFoldDB" id="A0A0N0MD62"/>
<reference evidence="4 5" key="1">
    <citation type="submission" date="2015-07" db="EMBL/GenBank/DDBJ databases">
        <title>Whole genome sequencing of Bosea vaviloviae isolated from cave pool.</title>
        <authorList>
            <person name="Tan N.E.H."/>
            <person name="Lee Y.P."/>
            <person name="Gan H.M."/>
            <person name="Barton H."/>
            <person name="Savka M.A."/>
        </authorList>
    </citation>
    <scope>NUCLEOTIDE SEQUENCE [LARGE SCALE GENOMIC DNA]</scope>
    <source>
        <strain evidence="4 5">SD260</strain>
    </source>
</reference>
<proteinExistence type="inferred from homology"/>
<dbReference type="PIRSF" id="PIRSF006386">
    <property type="entry name" value="HCCAis_GSTk"/>
    <property type="match status" value="1"/>
</dbReference>
<protein>
    <recommendedName>
        <fullName evidence="1">2-hydroxychromene-2-carboxylate isomerase</fullName>
        <ecNumber evidence="1">5.99.1.4</ecNumber>
    </recommendedName>
</protein>
<dbReference type="GO" id="GO:0004602">
    <property type="term" value="F:glutathione peroxidase activity"/>
    <property type="evidence" value="ECO:0007669"/>
    <property type="project" value="TreeGrafter"/>
</dbReference>
<dbReference type="EC" id="5.99.1.4" evidence="1"/>
<dbReference type="SUPFAM" id="SSF52833">
    <property type="entry name" value="Thioredoxin-like"/>
    <property type="match status" value="1"/>
</dbReference>
<evidence type="ECO:0000313" key="4">
    <source>
        <dbReference type="EMBL" id="KPH83044.1"/>
    </source>
</evidence>
<accession>A0A0N0MD62</accession>
<name>A0A0N0MD62_9HYPH</name>
<organism evidence="4 5">
    <name type="scientific">Bosea vaviloviae</name>
    <dbReference type="NCBI Taxonomy" id="1526658"/>
    <lineage>
        <taxon>Bacteria</taxon>
        <taxon>Pseudomonadati</taxon>
        <taxon>Pseudomonadota</taxon>
        <taxon>Alphaproteobacteria</taxon>
        <taxon>Hyphomicrobiales</taxon>
        <taxon>Boseaceae</taxon>
        <taxon>Bosea</taxon>
    </lineage>
</organism>
<dbReference type="GO" id="GO:0006749">
    <property type="term" value="P:glutathione metabolic process"/>
    <property type="evidence" value="ECO:0007669"/>
    <property type="project" value="TreeGrafter"/>
</dbReference>
<dbReference type="EMBL" id="LGSZ01000009">
    <property type="protein sequence ID" value="KPH83044.1"/>
    <property type="molecule type" value="Genomic_DNA"/>
</dbReference>
<dbReference type="InterPro" id="IPR051924">
    <property type="entry name" value="GST_Kappa/NadH"/>
</dbReference>